<dbReference type="Gene3D" id="3.40.190.10">
    <property type="entry name" value="Periplasmic binding protein-like II"/>
    <property type="match status" value="1"/>
</dbReference>
<reference evidence="3" key="1">
    <citation type="submission" date="2016-10" db="EMBL/GenBank/DDBJ databases">
        <authorList>
            <person name="Varghese N."/>
            <person name="Submissions S."/>
        </authorList>
    </citation>
    <scope>NUCLEOTIDE SEQUENCE [LARGE SCALE GENOMIC DNA]</scope>
    <source>
        <strain evidence="3">DSM 20632</strain>
    </source>
</reference>
<accession>A0A1G9LU04</accession>
<evidence type="ECO:0000313" key="2">
    <source>
        <dbReference type="EMBL" id="SDL65221.1"/>
    </source>
</evidence>
<protein>
    <recommendedName>
        <fullName evidence="4">Osmoprotectant transport system substrate-binding protein</fullName>
    </recommendedName>
</protein>
<organism evidence="2 3">
    <name type="scientific">Corynebacterium mycetoides</name>
    <dbReference type="NCBI Taxonomy" id="38302"/>
    <lineage>
        <taxon>Bacteria</taxon>
        <taxon>Bacillati</taxon>
        <taxon>Actinomycetota</taxon>
        <taxon>Actinomycetes</taxon>
        <taxon>Mycobacteriales</taxon>
        <taxon>Corynebacteriaceae</taxon>
        <taxon>Corynebacterium</taxon>
    </lineage>
</organism>
<name>A0A1G9LU04_9CORY</name>
<dbReference type="PROSITE" id="PS51257">
    <property type="entry name" value="PROKAR_LIPOPROTEIN"/>
    <property type="match status" value="1"/>
</dbReference>
<feature type="region of interest" description="Disordered" evidence="1">
    <location>
        <begin position="224"/>
        <end position="251"/>
    </location>
</feature>
<gene>
    <name evidence="2" type="ORF">SAMN04488535_0299</name>
</gene>
<dbReference type="Proteomes" id="UP000199350">
    <property type="component" value="Chromosome I"/>
</dbReference>
<evidence type="ECO:0000256" key="1">
    <source>
        <dbReference type="SAM" id="MobiDB-lite"/>
    </source>
</evidence>
<dbReference type="PROSITE" id="PS51318">
    <property type="entry name" value="TAT"/>
    <property type="match status" value="1"/>
</dbReference>
<evidence type="ECO:0008006" key="4">
    <source>
        <dbReference type="Google" id="ProtNLM"/>
    </source>
</evidence>
<evidence type="ECO:0000313" key="3">
    <source>
        <dbReference type="Proteomes" id="UP000199350"/>
    </source>
</evidence>
<sequence>MLSMPPRVTRTFLATTAAAAVAVGISGCGGQAPAEPEPFVVGIQPDSTEQKLLGELYRVLLLSVGQPAVVEELEQSDTPATDAVRSGDADMAIACTGALLEQLNPQLAAEAVEDTTDSNLNSDTFSETVYEYAVASFPGTVMTVDPSPAEGCAAAGEKPGEGELPDNIIPVFNKGELNRGQVNRLNFVNRVLTTEELAEMVEEVDAGADVRDVMAQWLLQRTKVSVDTGNTRSEDEGDEGASDNVIEQPPV</sequence>
<dbReference type="AlphaFoldDB" id="A0A1G9LU04"/>
<dbReference type="EMBL" id="LT629700">
    <property type="protein sequence ID" value="SDL65221.1"/>
    <property type="molecule type" value="Genomic_DNA"/>
</dbReference>
<proteinExistence type="predicted"/>
<dbReference type="STRING" id="38302.SAMN04488535_0299"/>
<dbReference type="InterPro" id="IPR006311">
    <property type="entry name" value="TAT_signal"/>
</dbReference>
<keyword evidence="3" id="KW-1185">Reference proteome</keyword>